<evidence type="ECO:0000259" key="2">
    <source>
        <dbReference type="SMART" id="SM00198"/>
    </source>
</evidence>
<gene>
    <name evidence="3" type="ORF">ACHAWO_012961</name>
</gene>
<dbReference type="InterPro" id="IPR018244">
    <property type="entry name" value="Allrgn_V5/Tpx1_CS"/>
</dbReference>
<keyword evidence="1" id="KW-0732">Signal</keyword>
<organism evidence="3 4">
    <name type="scientific">Cyclotella atomus</name>
    <dbReference type="NCBI Taxonomy" id="382360"/>
    <lineage>
        <taxon>Eukaryota</taxon>
        <taxon>Sar</taxon>
        <taxon>Stramenopiles</taxon>
        <taxon>Ochrophyta</taxon>
        <taxon>Bacillariophyta</taxon>
        <taxon>Coscinodiscophyceae</taxon>
        <taxon>Thalassiosirophycidae</taxon>
        <taxon>Stephanodiscales</taxon>
        <taxon>Stephanodiscaceae</taxon>
        <taxon>Cyclotella</taxon>
    </lineage>
</organism>
<comment type="caution">
    <text evidence="3">The sequence shown here is derived from an EMBL/GenBank/DDBJ whole genome shotgun (WGS) entry which is preliminary data.</text>
</comment>
<protein>
    <recommendedName>
        <fullName evidence="2">SCP domain-containing protein</fullName>
    </recommendedName>
</protein>
<dbReference type="EMBL" id="JALLPJ020000508">
    <property type="protein sequence ID" value="KAL3790179.1"/>
    <property type="molecule type" value="Genomic_DNA"/>
</dbReference>
<evidence type="ECO:0000313" key="4">
    <source>
        <dbReference type="Proteomes" id="UP001530400"/>
    </source>
</evidence>
<dbReference type="PANTHER" id="PTHR10334">
    <property type="entry name" value="CYSTEINE-RICH SECRETORY PROTEIN-RELATED"/>
    <property type="match status" value="1"/>
</dbReference>
<feature type="chain" id="PRO_5044833183" description="SCP domain-containing protein" evidence="1">
    <location>
        <begin position="23"/>
        <end position="270"/>
    </location>
</feature>
<proteinExistence type="predicted"/>
<dbReference type="PRINTS" id="PR00837">
    <property type="entry name" value="V5TPXLIKE"/>
</dbReference>
<name>A0ABD3PQ14_9STRA</name>
<dbReference type="InterPro" id="IPR014044">
    <property type="entry name" value="CAP_dom"/>
</dbReference>
<sequence length="270" mass="30562">MMIKTILRFSVAVACFVSSTVALDSGSALGEIKEVNSPMPQQLLRGNQTGLDVAQRLHEAIGHEYDYDEMIYEIYNDLEDEEFGVDISNATADESGRRQLAMSNRDRQWLNSHNIRRKRYHSKYNNKYVPLRWSPKLKRSSKQWATHLANICGSKGIYHDPQNPYGENLASNWGTGKWADKPSTDSVLTRLVEKEEMLGYPQNGHFTQVLWRATKFVGCAEHTKVFRDGSGKRCHVQVCRYAKPGNCNMGSYANYKTPMLADDSPCGPSS</sequence>
<dbReference type="PROSITE" id="PS01009">
    <property type="entry name" value="CRISP_1"/>
    <property type="match status" value="1"/>
</dbReference>
<evidence type="ECO:0000313" key="3">
    <source>
        <dbReference type="EMBL" id="KAL3790179.1"/>
    </source>
</evidence>
<dbReference type="Proteomes" id="UP001530400">
    <property type="component" value="Unassembled WGS sequence"/>
</dbReference>
<feature type="signal peptide" evidence="1">
    <location>
        <begin position="1"/>
        <end position="22"/>
    </location>
</feature>
<keyword evidence="4" id="KW-1185">Reference proteome</keyword>
<dbReference type="Gene3D" id="3.40.33.10">
    <property type="entry name" value="CAP"/>
    <property type="match status" value="1"/>
</dbReference>
<dbReference type="SUPFAM" id="SSF55797">
    <property type="entry name" value="PR-1-like"/>
    <property type="match status" value="1"/>
</dbReference>
<dbReference type="AlphaFoldDB" id="A0ABD3PQ14"/>
<reference evidence="3 4" key="1">
    <citation type="submission" date="2024-10" db="EMBL/GenBank/DDBJ databases">
        <title>Updated reference genomes for cyclostephanoid diatoms.</title>
        <authorList>
            <person name="Roberts W.R."/>
            <person name="Alverson A.J."/>
        </authorList>
    </citation>
    <scope>NUCLEOTIDE SEQUENCE [LARGE SCALE GENOMIC DNA]</scope>
    <source>
        <strain evidence="3 4">AJA010-31</strain>
    </source>
</reference>
<feature type="domain" description="SCP" evidence="2">
    <location>
        <begin position="104"/>
        <end position="249"/>
    </location>
</feature>
<evidence type="ECO:0000256" key="1">
    <source>
        <dbReference type="SAM" id="SignalP"/>
    </source>
</evidence>
<dbReference type="InterPro" id="IPR001283">
    <property type="entry name" value="CRISP-related"/>
</dbReference>
<dbReference type="SMART" id="SM00198">
    <property type="entry name" value="SCP"/>
    <property type="match status" value="1"/>
</dbReference>
<dbReference type="Pfam" id="PF00188">
    <property type="entry name" value="CAP"/>
    <property type="match status" value="1"/>
</dbReference>
<dbReference type="InterPro" id="IPR035940">
    <property type="entry name" value="CAP_sf"/>
</dbReference>
<accession>A0ABD3PQ14</accession>